<protein>
    <recommendedName>
        <fullName evidence="11">ascorbate ferrireductase (transmembrane)</fullName>
        <ecNumber evidence="11">7.2.1.3</ecNumber>
    </recommendedName>
</protein>
<proteinExistence type="predicted"/>
<evidence type="ECO:0000256" key="1">
    <source>
        <dbReference type="ARBA" id="ARBA00001970"/>
    </source>
</evidence>
<evidence type="ECO:0000256" key="9">
    <source>
        <dbReference type="ARBA" id="ARBA00023004"/>
    </source>
</evidence>
<keyword evidence="8 12" id="KW-1133">Transmembrane helix</keyword>
<evidence type="ECO:0000259" key="13">
    <source>
        <dbReference type="PROSITE" id="PS50939"/>
    </source>
</evidence>
<dbReference type="Proteomes" id="UP000075886">
    <property type="component" value="Unassembled WGS sequence"/>
</dbReference>
<evidence type="ECO:0000313" key="15">
    <source>
        <dbReference type="Proteomes" id="UP000075886"/>
    </source>
</evidence>
<dbReference type="STRING" id="69004.A0A182QGU3"/>
<evidence type="ECO:0000256" key="5">
    <source>
        <dbReference type="ARBA" id="ARBA00022692"/>
    </source>
</evidence>
<feature type="transmembrane region" description="Helical" evidence="12">
    <location>
        <begin position="62"/>
        <end position="83"/>
    </location>
</feature>
<accession>A0A182QGU3</accession>
<feature type="transmembrane region" description="Helical" evidence="12">
    <location>
        <begin position="175"/>
        <end position="195"/>
    </location>
</feature>
<name>A0A182QGU3_9DIPT</name>
<keyword evidence="15" id="KW-1185">Reference proteome</keyword>
<dbReference type="AlphaFoldDB" id="A0A182QGU3"/>
<dbReference type="EMBL" id="AXCN02001960">
    <property type="status" value="NOT_ANNOTATED_CDS"/>
    <property type="molecule type" value="Genomic_DNA"/>
</dbReference>
<dbReference type="GO" id="GO:0140575">
    <property type="term" value="F:transmembrane monodehydroascorbate reductase activity"/>
    <property type="evidence" value="ECO:0007669"/>
    <property type="project" value="InterPro"/>
</dbReference>
<dbReference type="CDD" id="cd08761">
    <property type="entry name" value="Cyt_b561_CYB561D2_like"/>
    <property type="match status" value="1"/>
</dbReference>
<feature type="transmembrane region" description="Helical" evidence="12">
    <location>
        <begin position="134"/>
        <end position="163"/>
    </location>
</feature>
<feature type="domain" description="Cytochrome b561" evidence="13">
    <location>
        <begin position="33"/>
        <end position="232"/>
    </location>
</feature>
<evidence type="ECO:0000256" key="8">
    <source>
        <dbReference type="ARBA" id="ARBA00022989"/>
    </source>
</evidence>
<keyword evidence="9" id="KW-0408">Iron</keyword>
<evidence type="ECO:0000256" key="7">
    <source>
        <dbReference type="ARBA" id="ARBA00022982"/>
    </source>
</evidence>
<dbReference type="InterPro" id="IPR006593">
    <property type="entry name" value="Cyt_b561/ferric_Rdtase_TM"/>
</dbReference>
<keyword evidence="10 12" id="KW-0472">Membrane</keyword>
<dbReference type="GO" id="GO:0016020">
    <property type="term" value="C:membrane"/>
    <property type="evidence" value="ECO:0007669"/>
    <property type="project" value="UniProtKB-SubCell"/>
</dbReference>
<evidence type="ECO:0000256" key="3">
    <source>
        <dbReference type="ARBA" id="ARBA00022448"/>
    </source>
</evidence>
<dbReference type="GO" id="GO:0046872">
    <property type="term" value="F:metal ion binding"/>
    <property type="evidence" value="ECO:0007669"/>
    <property type="project" value="UniProtKB-KW"/>
</dbReference>
<organism evidence="14 15">
    <name type="scientific">Anopheles farauti</name>
    <dbReference type="NCBI Taxonomy" id="69004"/>
    <lineage>
        <taxon>Eukaryota</taxon>
        <taxon>Metazoa</taxon>
        <taxon>Ecdysozoa</taxon>
        <taxon>Arthropoda</taxon>
        <taxon>Hexapoda</taxon>
        <taxon>Insecta</taxon>
        <taxon>Pterygota</taxon>
        <taxon>Neoptera</taxon>
        <taxon>Endopterygota</taxon>
        <taxon>Diptera</taxon>
        <taxon>Nematocera</taxon>
        <taxon>Culicoidea</taxon>
        <taxon>Culicidae</taxon>
        <taxon>Anophelinae</taxon>
        <taxon>Anopheles</taxon>
    </lineage>
</organism>
<sequence length="254" mass="28747">MYIMQILLVEEDDADETQVRDSTQCTVLVKCVVFGFIYPTCVIFATVSIILTCWWNGKSNFYIWHVLLTGIGFIVLMATGIFILRGHRLVQRATYTTRRTIHWIVQSIAVAFILTGTVLQYINREMKHKHHFTSAHSIVGLVSVAFIVVSLASGMVALFGWELRKRLKPLWSKRLHRAAGVVGFLAGIAALGLAYDKHIFKEYLSKDVRLALLGTTVLTALICLMGVLKKVYNYFWETCTFCSNENLILDCSDD</sequence>
<dbReference type="InterPro" id="IPR045150">
    <property type="entry name" value="CYB561D1/2"/>
</dbReference>
<dbReference type="GO" id="GO:0140571">
    <property type="term" value="F:transmembrane ascorbate ferrireductase activity"/>
    <property type="evidence" value="ECO:0007669"/>
    <property type="project" value="UniProtKB-EC"/>
</dbReference>
<dbReference type="Pfam" id="PF03188">
    <property type="entry name" value="Cytochrom_B561"/>
    <property type="match status" value="1"/>
</dbReference>
<feature type="transmembrane region" description="Helical" evidence="12">
    <location>
        <begin position="103"/>
        <end position="122"/>
    </location>
</feature>
<reference evidence="14" key="2">
    <citation type="submission" date="2020-05" db="UniProtKB">
        <authorList>
            <consortium name="EnsemblMetazoa"/>
        </authorList>
    </citation>
    <scope>IDENTIFICATION</scope>
    <source>
        <strain evidence="14">FAR1</strain>
    </source>
</reference>
<comment type="subcellular location">
    <subcellularLocation>
        <location evidence="2">Membrane</location>
        <topology evidence="2">Multi-pass membrane protein</topology>
    </subcellularLocation>
</comment>
<dbReference type="SMART" id="SM00665">
    <property type="entry name" value="B561"/>
    <property type="match status" value="1"/>
</dbReference>
<dbReference type="PANTHER" id="PTHR15422">
    <property type="entry name" value="OS05G0565100 PROTEIN"/>
    <property type="match status" value="1"/>
</dbReference>
<keyword evidence="4" id="KW-0349">Heme</keyword>
<dbReference type="VEuPathDB" id="VectorBase:AFAF009882"/>
<evidence type="ECO:0000256" key="2">
    <source>
        <dbReference type="ARBA" id="ARBA00004141"/>
    </source>
</evidence>
<dbReference type="PROSITE" id="PS50939">
    <property type="entry name" value="CYTOCHROME_B561"/>
    <property type="match status" value="1"/>
</dbReference>
<comment type="cofactor">
    <cofactor evidence="1">
        <name>heme b</name>
        <dbReference type="ChEBI" id="CHEBI:60344"/>
    </cofactor>
</comment>
<evidence type="ECO:0000256" key="10">
    <source>
        <dbReference type="ARBA" id="ARBA00023136"/>
    </source>
</evidence>
<evidence type="ECO:0000256" key="11">
    <source>
        <dbReference type="ARBA" id="ARBA00024225"/>
    </source>
</evidence>
<keyword evidence="3" id="KW-0813">Transport</keyword>
<dbReference type="Gene3D" id="1.20.120.1770">
    <property type="match status" value="1"/>
</dbReference>
<keyword evidence="6" id="KW-0479">Metal-binding</keyword>
<feature type="transmembrane region" description="Helical" evidence="12">
    <location>
        <begin position="27"/>
        <end position="50"/>
    </location>
</feature>
<keyword evidence="7" id="KW-0249">Electron transport</keyword>
<evidence type="ECO:0000256" key="12">
    <source>
        <dbReference type="SAM" id="Phobius"/>
    </source>
</evidence>
<dbReference type="EC" id="7.2.1.3" evidence="11"/>
<keyword evidence="5 12" id="KW-0812">Transmembrane</keyword>
<evidence type="ECO:0000313" key="14">
    <source>
        <dbReference type="EnsemblMetazoa" id="AFAF009882-PA"/>
    </source>
</evidence>
<feature type="transmembrane region" description="Helical" evidence="12">
    <location>
        <begin position="210"/>
        <end position="228"/>
    </location>
</feature>
<dbReference type="EnsemblMetazoa" id="AFAF009882-RA">
    <property type="protein sequence ID" value="AFAF009882-PA"/>
    <property type="gene ID" value="AFAF009882"/>
</dbReference>
<dbReference type="PANTHER" id="PTHR15422:SF43">
    <property type="entry name" value="ASCORBATE FERRIREDUCTASE (TRANSMEMBRANE)"/>
    <property type="match status" value="1"/>
</dbReference>
<evidence type="ECO:0000256" key="4">
    <source>
        <dbReference type="ARBA" id="ARBA00022617"/>
    </source>
</evidence>
<evidence type="ECO:0000256" key="6">
    <source>
        <dbReference type="ARBA" id="ARBA00022723"/>
    </source>
</evidence>
<reference evidence="15" key="1">
    <citation type="submission" date="2014-01" db="EMBL/GenBank/DDBJ databases">
        <title>The Genome Sequence of Anopheles farauti FAR1 (V2).</title>
        <authorList>
            <consortium name="The Broad Institute Genomics Platform"/>
            <person name="Neafsey D.E."/>
            <person name="Besansky N."/>
            <person name="Howell P."/>
            <person name="Walton C."/>
            <person name="Young S.K."/>
            <person name="Zeng Q."/>
            <person name="Gargeya S."/>
            <person name="Fitzgerald M."/>
            <person name="Haas B."/>
            <person name="Abouelleil A."/>
            <person name="Allen A.W."/>
            <person name="Alvarado L."/>
            <person name="Arachchi H.M."/>
            <person name="Berlin A.M."/>
            <person name="Chapman S.B."/>
            <person name="Gainer-Dewar J."/>
            <person name="Goldberg J."/>
            <person name="Griggs A."/>
            <person name="Gujja S."/>
            <person name="Hansen M."/>
            <person name="Howarth C."/>
            <person name="Imamovic A."/>
            <person name="Ireland A."/>
            <person name="Larimer J."/>
            <person name="McCowan C."/>
            <person name="Murphy C."/>
            <person name="Pearson M."/>
            <person name="Poon T.W."/>
            <person name="Priest M."/>
            <person name="Roberts A."/>
            <person name="Saif S."/>
            <person name="Shea T."/>
            <person name="Sisk P."/>
            <person name="Sykes S."/>
            <person name="Wortman J."/>
            <person name="Nusbaum C."/>
            <person name="Birren B."/>
        </authorList>
    </citation>
    <scope>NUCLEOTIDE SEQUENCE [LARGE SCALE GENOMIC DNA]</scope>
    <source>
        <strain evidence="15">FAR1</strain>
    </source>
</reference>